<dbReference type="GO" id="GO:0004792">
    <property type="term" value="F:thiosulfate-cyanide sulfurtransferase activity"/>
    <property type="evidence" value="ECO:0007669"/>
    <property type="project" value="TreeGrafter"/>
</dbReference>
<dbReference type="InterPro" id="IPR001763">
    <property type="entry name" value="Rhodanese-like_dom"/>
</dbReference>
<evidence type="ECO:0000256" key="1">
    <source>
        <dbReference type="ARBA" id="ARBA00004514"/>
    </source>
</evidence>
<feature type="domain" description="Rhodanese" evidence="12">
    <location>
        <begin position="301"/>
        <end position="399"/>
    </location>
</feature>
<dbReference type="GO" id="GO:0005524">
    <property type="term" value="F:ATP binding"/>
    <property type="evidence" value="ECO:0007669"/>
    <property type="project" value="UniProtKB-KW"/>
</dbReference>
<comment type="pathway">
    <text evidence="11">tRNA modification; 5-methoxycarbonylmethyl-2-thiouridine-tRNA biosynthesis.</text>
</comment>
<dbReference type="GO" id="GO:0042292">
    <property type="term" value="F:URM1 activating enzyme activity"/>
    <property type="evidence" value="ECO:0007669"/>
    <property type="project" value="TreeGrafter"/>
</dbReference>
<dbReference type="InterPro" id="IPR035985">
    <property type="entry name" value="Ubiquitin-activating_enz"/>
</dbReference>
<dbReference type="WBParaSite" id="L893_g32239.t1">
    <property type="protein sequence ID" value="L893_g32239.t1"/>
    <property type="gene ID" value="L893_g32239"/>
</dbReference>
<dbReference type="GO" id="GO:0006777">
    <property type="term" value="P:Mo-molybdopterin cofactor biosynthetic process"/>
    <property type="evidence" value="ECO:0007669"/>
    <property type="project" value="UniProtKB-UniRule"/>
</dbReference>
<feature type="binding site" evidence="11">
    <location>
        <position position="66"/>
    </location>
    <ligand>
        <name>ATP</name>
        <dbReference type="ChEBI" id="CHEBI:30616"/>
    </ligand>
</feature>
<comment type="function">
    <text evidence="11">Plays a central role in 2-thiolation of mcm(5)S(2)U at tRNA wobble positions of cytosolic tRNA(Lys), tRNA(Glu) and tRNA(Gln). Acts by mediating the C-terminal thiocarboxylation of the sulfur carrier URM1. Its N-terminus first activates URM1 as acyl-adenylate (-COAMP), then the persulfide sulfur on the catalytic cysteine is transferred to URM1 to form thiocarboxylation (-COSH) of its C-terminus. The reaction probably involves hydrogen sulfide that is generated from the persulfide intermediate and that acts as nucleophile towards URM1. Subsequently, a transient disulfide bond is formed. Does not use thiosulfate as sulfur donor; NFS1 probably acting as a sulfur donor for thiocarboxylation reactions.</text>
</comment>
<feature type="binding site" evidence="11">
    <location>
        <position position="90"/>
    </location>
    <ligand>
        <name>ATP</name>
        <dbReference type="ChEBI" id="CHEBI:30616"/>
    </ligand>
</feature>
<feature type="binding site" evidence="11">
    <location>
        <position position="251"/>
    </location>
    <ligand>
        <name>Zn(2+)</name>
        <dbReference type="ChEBI" id="CHEBI:29105"/>
    </ligand>
</feature>
<accession>A0A1I8A382</accession>
<evidence type="ECO:0000256" key="5">
    <source>
        <dbReference type="ARBA" id="ARBA00022723"/>
    </source>
</evidence>
<dbReference type="EC" id="2.8.1.-" evidence="11"/>
<evidence type="ECO:0000256" key="11">
    <source>
        <dbReference type="HAMAP-Rule" id="MF_03049"/>
    </source>
</evidence>
<dbReference type="AlphaFoldDB" id="A0A1I8A382"/>
<evidence type="ECO:0000256" key="9">
    <source>
        <dbReference type="ARBA" id="ARBA00023150"/>
    </source>
</evidence>
<dbReference type="InterPro" id="IPR036873">
    <property type="entry name" value="Rhodanese-like_dom_sf"/>
</dbReference>
<evidence type="ECO:0000259" key="12">
    <source>
        <dbReference type="PROSITE" id="PS50206"/>
    </source>
</evidence>
<feature type="active site" description="Glycyl thioester intermediate; for adenylyltransferase activity" evidence="11">
    <location>
        <position position="193"/>
    </location>
</feature>
<keyword evidence="9 11" id="KW-0501">Molybdenum cofactor biosynthesis</keyword>
<dbReference type="SUPFAM" id="SSF69572">
    <property type="entry name" value="Activating enzymes of the ubiquitin-like proteins"/>
    <property type="match status" value="1"/>
</dbReference>
<evidence type="ECO:0000256" key="6">
    <source>
        <dbReference type="ARBA" id="ARBA00022741"/>
    </source>
</evidence>
<keyword evidence="8 11" id="KW-0067">ATP-binding</keyword>
<dbReference type="PANTHER" id="PTHR10953">
    <property type="entry name" value="UBIQUITIN-ACTIVATING ENZYME E1"/>
    <property type="match status" value="1"/>
</dbReference>
<dbReference type="Gene3D" id="3.40.50.720">
    <property type="entry name" value="NAD(P)-binding Rossmann-like Domain"/>
    <property type="match status" value="1"/>
</dbReference>
<keyword evidence="6 11" id="KW-0547">Nucleotide-binding</keyword>
<feature type="binding site" evidence="11">
    <location>
        <begin position="134"/>
        <end position="135"/>
    </location>
    <ligand>
        <name>ATP</name>
        <dbReference type="ChEBI" id="CHEBI:30616"/>
    </ligand>
</feature>
<dbReference type="InterPro" id="IPR045886">
    <property type="entry name" value="ThiF/MoeB/HesA"/>
</dbReference>
<evidence type="ECO:0000256" key="8">
    <source>
        <dbReference type="ARBA" id="ARBA00022840"/>
    </source>
</evidence>
<dbReference type="FunFam" id="3.40.250.10:FF:000014">
    <property type="entry name" value="Adenylyltransferase and sulfurtransferase MOCS3"/>
    <property type="match status" value="1"/>
</dbReference>
<comment type="similarity">
    <text evidence="11">In the N-terminal section; belongs to the HesA/MoeB/ThiF family. UBA4 subfamily.</text>
</comment>
<evidence type="ECO:0000256" key="7">
    <source>
        <dbReference type="ARBA" id="ARBA00022833"/>
    </source>
</evidence>
<evidence type="ECO:0000256" key="4">
    <source>
        <dbReference type="ARBA" id="ARBA00022694"/>
    </source>
</evidence>
<dbReference type="InterPro" id="IPR000594">
    <property type="entry name" value="ThiF_NAD_FAD-bd"/>
</dbReference>
<dbReference type="InterPro" id="IPR028885">
    <property type="entry name" value="MOCS3/Uba4"/>
</dbReference>
<dbReference type="GO" id="GO:0032447">
    <property type="term" value="P:protein urmylation"/>
    <property type="evidence" value="ECO:0007669"/>
    <property type="project" value="TreeGrafter"/>
</dbReference>
<dbReference type="HAMAP" id="MF_03049">
    <property type="entry name" value="MOCS3_Uba4"/>
    <property type="match status" value="1"/>
</dbReference>
<evidence type="ECO:0000256" key="3">
    <source>
        <dbReference type="ARBA" id="ARBA00022679"/>
    </source>
</evidence>
<evidence type="ECO:0000256" key="2">
    <source>
        <dbReference type="ARBA" id="ARBA00022490"/>
    </source>
</evidence>
<proteinExistence type="inferred from homology"/>
<keyword evidence="4 11" id="KW-0819">tRNA processing</keyword>
<reference evidence="14" key="1">
    <citation type="submission" date="2016-11" db="UniProtKB">
        <authorList>
            <consortium name="WormBaseParasite"/>
        </authorList>
    </citation>
    <scope>IDENTIFICATION</scope>
</reference>
<keyword evidence="5 11" id="KW-0479">Metal-binding</keyword>
<evidence type="ECO:0000313" key="13">
    <source>
        <dbReference type="Proteomes" id="UP000095287"/>
    </source>
</evidence>
<feature type="binding site" evidence="11">
    <location>
        <position position="45"/>
    </location>
    <ligand>
        <name>ATP</name>
        <dbReference type="ChEBI" id="CHEBI:30616"/>
    </ligand>
</feature>
<feature type="binding site" evidence="11">
    <location>
        <position position="176"/>
    </location>
    <ligand>
        <name>Zn(2+)</name>
        <dbReference type="ChEBI" id="CHEBI:29105"/>
    </ligand>
</feature>
<dbReference type="PROSITE" id="PS50206">
    <property type="entry name" value="RHODANESE_3"/>
    <property type="match status" value="1"/>
</dbReference>
<dbReference type="FunFam" id="3.40.50.720:FF:000033">
    <property type="entry name" value="Adenylyltransferase and sulfurtransferase MOCS3"/>
    <property type="match status" value="1"/>
</dbReference>
<comment type="subcellular location">
    <subcellularLocation>
        <location evidence="1">Cytoplasm</location>
        <location evidence="1">Cytosol</location>
    </subcellularLocation>
</comment>
<dbReference type="Gene3D" id="3.40.250.10">
    <property type="entry name" value="Rhodanese-like domain"/>
    <property type="match status" value="1"/>
</dbReference>
<keyword evidence="10 11" id="KW-0511">Multifunctional enzyme</keyword>
<dbReference type="GO" id="GO:0005829">
    <property type="term" value="C:cytosol"/>
    <property type="evidence" value="ECO:0007669"/>
    <property type="project" value="UniProtKB-SubCell"/>
</dbReference>
<dbReference type="EC" id="2.7.7.-" evidence="11"/>
<evidence type="ECO:0000313" key="14">
    <source>
        <dbReference type="WBParaSite" id="L893_g32239.t1"/>
    </source>
</evidence>
<comment type="cofactor">
    <cofactor evidence="11">
        <name>Zn(2+)</name>
        <dbReference type="ChEBI" id="CHEBI:29105"/>
    </cofactor>
    <text evidence="11">Binds 1 zinc ion per subunit.</text>
</comment>
<dbReference type="PANTHER" id="PTHR10953:SF102">
    <property type="entry name" value="ADENYLYLTRANSFERASE AND SULFURTRANSFERASE MOCS3"/>
    <property type="match status" value="1"/>
</dbReference>
<evidence type="ECO:0000256" key="10">
    <source>
        <dbReference type="ARBA" id="ARBA00023268"/>
    </source>
</evidence>
<keyword evidence="7 11" id="KW-0862">Zinc</keyword>
<dbReference type="SMART" id="SM00450">
    <property type="entry name" value="RHOD"/>
    <property type="match status" value="1"/>
</dbReference>
<feature type="active site" description="Cysteine persulfide intermediate; for sulfurtransferase activity" evidence="11">
    <location>
        <position position="356"/>
    </location>
</feature>
<dbReference type="Pfam" id="PF00899">
    <property type="entry name" value="ThiF"/>
    <property type="match status" value="1"/>
</dbReference>
<dbReference type="UniPathway" id="UPA00988"/>
<dbReference type="CDD" id="cd00757">
    <property type="entry name" value="ThiF_MoeB_HesA_family"/>
    <property type="match status" value="1"/>
</dbReference>
<protein>
    <recommendedName>
        <fullName evidence="11">Adenylyltransferase and sulfurtransferase MOCS3 homolog</fullName>
    </recommendedName>
    <alternativeName>
        <fullName evidence="11">UBA4 homolog</fullName>
    </alternativeName>
    <alternativeName>
        <fullName evidence="11">Ubiquitin-like protein activator 4 homolog</fullName>
    </alternativeName>
    <domain>
        <recommendedName>
            <fullName evidence="11">Adenylyltransferase</fullName>
            <ecNumber evidence="11">2.7.7.-</ecNumber>
        </recommendedName>
    </domain>
    <domain>
        <recommendedName>
            <fullName evidence="11">Sulfurtransferase</fullName>
            <ecNumber evidence="11">2.8.1.-</ecNumber>
        </recommendedName>
    </domain>
</protein>
<keyword evidence="13" id="KW-1185">Reference proteome</keyword>
<dbReference type="GO" id="GO:0002143">
    <property type="term" value="P:tRNA wobble position uridine thiolation"/>
    <property type="evidence" value="ECO:0007669"/>
    <property type="project" value="InterPro"/>
</dbReference>
<name>A0A1I8A382_9BILA</name>
<dbReference type="Pfam" id="PF00581">
    <property type="entry name" value="Rhodanese"/>
    <property type="match status" value="1"/>
</dbReference>
<feature type="binding site" evidence="11">
    <location>
        <position position="254"/>
    </location>
    <ligand>
        <name>Zn(2+)</name>
        <dbReference type="ChEBI" id="CHEBI:29105"/>
    </ligand>
</feature>
<organism evidence="13 14">
    <name type="scientific">Steinernema glaseri</name>
    <dbReference type="NCBI Taxonomy" id="37863"/>
    <lineage>
        <taxon>Eukaryota</taxon>
        <taxon>Metazoa</taxon>
        <taxon>Ecdysozoa</taxon>
        <taxon>Nematoda</taxon>
        <taxon>Chromadorea</taxon>
        <taxon>Rhabditida</taxon>
        <taxon>Tylenchina</taxon>
        <taxon>Panagrolaimomorpha</taxon>
        <taxon>Strongyloidoidea</taxon>
        <taxon>Steinernematidae</taxon>
        <taxon>Steinernema</taxon>
    </lineage>
</organism>
<feature type="binding site" evidence="11">
    <location>
        <position position="179"/>
    </location>
    <ligand>
        <name>Zn(2+)</name>
        <dbReference type="ChEBI" id="CHEBI:29105"/>
    </ligand>
</feature>
<dbReference type="GO" id="GO:0046872">
    <property type="term" value="F:metal ion binding"/>
    <property type="evidence" value="ECO:0007669"/>
    <property type="project" value="UniProtKB-KW"/>
</dbReference>
<dbReference type="Proteomes" id="UP000095287">
    <property type="component" value="Unplaced"/>
</dbReference>
<dbReference type="GO" id="GO:0070566">
    <property type="term" value="F:adenylyltransferase activity"/>
    <property type="evidence" value="ECO:0007669"/>
    <property type="project" value="InterPro"/>
</dbReference>
<sequence>MTTADHSLPAEDVQRFGRQIIVKEFGVLGQERLSKASVLVVGAGGLGCPVATYLATSGLGRVGVVDYDVVDLNNIHRQFQFAEDSVGAAKAEELCRVLRRLNSKATFEAHVELFGPENARRLVRAYDVVADCSDNPATRYLVNDVCVLEGKPLVSGSALQWEGQLTVYNNGPSCPCYRCIFPIRPTAGSVTNCSDGGILGPVVGVIGSMQALEIIKVASGMPSALSGSLCVYDGLSTRVRTIKLRPKDPKCAVCGENPTITSVEPVGAVCTSEFCEKTMPISLLPESERISCSAYSKLRDGQKPLKLIDTRPPNEFAIGRLEEAINIPFDELSKKTKEELVGQLACEDEAEVFVICRRGNDSQRAVLDLREKLRDEKLGFRDLVGGYTSWAEEVDKTFPIY</sequence>
<keyword evidence="3 11" id="KW-0808">Transferase</keyword>
<keyword evidence="2 11" id="KW-0963">Cytoplasm</keyword>
<comment type="caution">
    <text evidence="11">Lacks conserved residue(s) required for the propagation of feature annotation.</text>
</comment>